<reference evidence="1" key="1">
    <citation type="submission" date="2019-11" db="EMBL/GenBank/DDBJ databases">
        <authorList>
            <person name="Feng L."/>
        </authorList>
    </citation>
    <scope>NUCLEOTIDE SEQUENCE</scope>
    <source>
        <strain evidence="1">IbartlettiiLFYP30</strain>
    </source>
</reference>
<dbReference type="EMBL" id="CACRUE010000013">
    <property type="protein sequence ID" value="VYT84574.1"/>
    <property type="molecule type" value="Genomic_DNA"/>
</dbReference>
<accession>A0A6N2ZY54</accession>
<dbReference type="RefSeq" id="WP_156530676.1">
    <property type="nucleotide sequence ID" value="NZ_CACRUE010000013.1"/>
</dbReference>
<gene>
    <name evidence="1" type="ORF">IBLFYP30_01123</name>
</gene>
<name>A0A6N2ZY54_9FIRM</name>
<proteinExistence type="predicted"/>
<sequence>MYKVDADRNIFEIISNLKGVNYASTAAGINIMGLRPWFDITQKIESLIKQTKKIQNYEDNKIRDLKSYFEESYKLYKEGNKNGFQDKPTRAYLSEHSNFSEEQIKKALQGKVRGSRDFIIGMCFAFKLNIKESNLLLKSYGYNELYDKDLRDVIIMKYIYDFFINKDFNSDRKAIVELNDKLNDNELEIIANKREDKEKS</sequence>
<dbReference type="AlphaFoldDB" id="A0A6N2ZY54"/>
<organism evidence="1">
    <name type="scientific">Intestinibacter bartlettii</name>
    <dbReference type="NCBI Taxonomy" id="261299"/>
    <lineage>
        <taxon>Bacteria</taxon>
        <taxon>Bacillati</taxon>
        <taxon>Bacillota</taxon>
        <taxon>Clostridia</taxon>
        <taxon>Peptostreptococcales</taxon>
        <taxon>Peptostreptococcaceae</taxon>
        <taxon>Intestinibacter</taxon>
    </lineage>
</organism>
<evidence type="ECO:0000313" key="1">
    <source>
        <dbReference type="EMBL" id="VYT84574.1"/>
    </source>
</evidence>
<protein>
    <submittedName>
        <fullName evidence="1">Uncharacterized protein</fullName>
    </submittedName>
</protein>